<proteinExistence type="predicted"/>
<evidence type="ECO:0000313" key="1">
    <source>
        <dbReference type="EMBL" id="GAH82099.1"/>
    </source>
</evidence>
<dbReference type="AlphaFoldDB" id="X1JV08"/>
<dbReference type="EMBL" id="BARU01040850">
    <property type="protein sequence ID" value="GAH82099.1"/>
    <property type="molecule type" value="Genomic_DNA"/>
</dbReference>
<gene>
    <name evidence="1" type="ORF">S03H2_63096</name>
</gene>
<reference evidence="1" key="1">
    <citation type="journal article" date="2014" name="Front. Microbiol.">
        <title>High frequency of phylogenetically diverse reductive dehalogenase-homologous genes in deep subseafloor sedimentary metagenomes.</title>
        <authorList>
            <person name="Kawai M."/>
            <person name="Futagami T."/>
            <person name="Toyoda A."/>
            <person name="Takaki Y."/>
            <person name="Nishi S."/>
            <person name="Hori S."/>
            <person name="Arai W."/>
            <person name="Tsubouchi T."/>
            <person name="Morono Y."/>
            <person name="Uchiyama I."/>
            <person name="Ito T."/>
            <person name="Fujiyama A."/>
            <person name="Inagaki F."/>
            <person name="Takami H."/>
        </authorList>
    </citation>
    <scope>NUCLEOTIDE SEQUENCE</scope>
    <source>
        <strain evidence="1">Expedition CK06-06</strain>
    </source>
</reference>
<organism evidence="1">
    <name type="scientific">marine sediment metagenome</name>
    <dbReference type="NCBI Taxonomy" id="412755"/>
    <lineage>
        <taxon>unclassified sequences</taxon>
        <taxon>metagenomes</taxon>
        <taxon>ecological metagenomes</taxon>
    </lineage>
</organism>
<sequence length="42" mass="4292">PLNPVGIITAIAAVYGAAQGSKNIKQGVKNARAKRKNNANAC</sequence>
<comment type="caution">
    <text evidence="1">The sequence shown here is derived from an EMBL/GenBank/DDBJ whole genome shotgun (WGS) entry which is preliminary data.</text>
</comment>
<accession>X1JV08</accession>
<name>X1JV08_9ZZZZ</name>
<feature type="non-terminal residue" evidence="1">
    <location>
        <position position="1"/>
    </location>
</feature>
<protein>
    <submittedName>
        <fullName evidence="1">Uncharacterized protein</fullName>
    </submittedName>
</protein>